<dbReference type="EC" id="2.1.1.45" evidence="1 4"/>
<comment type="subcellular location">
    <subcellularLocation>
        <location evidence="4">Cytoplasm</location>
    </subcellularLocation>
</comment>
<feature type="binding site" description="in other chain" evidence="4">
    <location>
        <begin position="240"/>
        <end position="242"/>
    </location>
    <ligand>
        <name>dUMP</name>
        <dbReference type="ChEBI" id="CHEBI:246422"/>
        <note>ligand shared between dimeric partners</note>
    </ligand>
</feature>
<comment type="function">
    <text evidence="4">Catalyzes the reductive methylation of 2'-deoxyuridine-5'-monophosphate (dUMP) to 2'-deoxythymidine-5'-monophosphate (dTMP) while utilizing 5,10-methylenetetrahydrofolate (mTHF) as the methyl donor and reductant in the reaction, yielding dihydrofolate (DHF) as a by-product. This enzymatic reaction provides an intracellular de novo source of dTMP, an essential precursor for DNA biosynthesis.</text>
</comment>
<dbReference type="EMBL" id="MHNW01000046">
    <property type="protein sequence ID" value="OGZ52481.1"/>
    <property type="molecule type" value="Genomic_DNA"/>
</dbReference>
<organism evidence="6 7">
    <name type="scientific">Candidatus Ryanbacteria bacterium RIFCSPLOWO2_01_FULL_48_26</name>
    <dbReference type="NCBI Taxonomy" id="1802126"/>
    <lineage>
        <taxon>Bacteria</taxon>
        <taxon>Candidatus Ryaniibacteriota</taxon>
    </lineage>
</organism>
<dbReference type="STRING" id="1802126.A3B25_03190"/>
<dbReference type="UniPathway" id="UPA00575"/>
<dbReference type="GO" id="GO:0005829">
    <property type="term" value="C:cytosol"/>
    <property type="evidence" value="ECO:0007669"/>
    <property type="project" value="TreeGrafter"/>
</dbReference>
<dbReference type="GO" id="GO:0006235">
    <property type="term" value="P:dTTP biosynthetic process"/>
    <property type="evidence" value="ECO:0007669"/>
    <property type="project" value="UniProtKB-UniRule"/>
</dbReference>
<dbReference type="Pfam" id="PF00303">
    <property type="entry name" value="Thymidylat_synt"/>
    <property type="match status" value="1"/>
</dbReference>
<comment type="caution">
    <text evidence="4">Lacks conserved residue(s) required for the propagation of feature annotation.</text>
</comment>
<dbReference type="AlphaFoldDB" id="A0A1G2GRA2"/>
<dbReference type="CDD" id="cd00351">
    <property type="entry name" value="TS_Pyrimidine_HMase"/>
    <property type="match status" value="1"/>
</dbReference>
<feature type="binding site" evidence="4">
    <location>
        <begin position="151"/>
        <end position="152"/>
    </location>
    <ligand>
        <name>dUMP</name>
        <dbReference type="ChEBI" id="CHEBI:246422"/>
        <note>ligand shared between dimeric partners</note>
    </ligand>
</feature>
<reference evidence="6 7" key="1">
    <citation type="journal article" date="2016" name="Nat. Commun.">
        <title>Thousands of microbial genomes shed light on interconnected biogeochemical processes in an aquifer system.</title>
        <authorList>
            <person name="Anantharaman K."/>
            <person name="Brown C.T."/>
            <person name="Hug L.A."/>
            <person name="Sharon I."/>
            <person name="Castelle C.J."/>
            <person name="Probst A.J."/>
            <person name="Thomas B.C."/>
            <person name="Singh A."/>
            <person name="Wilkins M.J."/>
            <person name="Karaoz U."/>
            <person name="Brodie E.L."/>
            <person name="Williams K.H."/>
            <person name="Hubbard S.S."/>
            <person name="Banfield J.F."/>
        </authorList>
    </citation>
    <scope>NUCLEOTIDE SEQUENCE [LARGE SCALE GENOMIC DNA]</scope>
</reference>
<evidence type="ECO:0000313" key="6">
    <source>
        <dbReference type="EMBL" id="OGZ52481.1"/>
    </source>
</evidence>
<dbReference type="Proteomes" id="UP000179106">
    <property type="component" value="Unassembled WGS sequence"/>
</dbReference>
<comment type="catalytic activity">
    <reaction evidence="4">
        <text>dUMP + (6R)-5,10-methylene-5,6,7,8-tetrahydrofolate = 7,8-dihydrofolate + dTMP</text>
        <dbReference type="Rhea" id="RHEA:12104"/>
        <dbReference type="ChEBI" id="CHEBI:15636"/>
        <dbReference type="ChEBI" id="CHEBI:57451"/>
        <dbReference type="ChEBI" id="CHEBI:63528"/>
        <dbReference type="ChEBI" id="CHEBI:246422"/>
        <dbReference type="EC" id="2.1.1.45"/>
    </reaction>
</comment>
<dbReference type="InterPro" id="IPR000398">
    <property type="entry name" value="Thymidylate_synthase"/>
</dbReference>
<gene>
    <name evidence="4" type="primary">thyA</name>
    <name evidence="6" type="ORF">A3B25_03190</name>
</gene>
<feature type="binding site" evidence="4">
    <location>
        <position position="202"/>
    </location>
    <ligand>
        <name>(6R)-5,10-methylene-5,6,7,8-tetrahydrofolate</name>
        <dbReference type="ChEBI" id="CHEBI:15636"/>
    </ligand>
</feature>
<dbReference type="PRINTS" id="PR00108">
    <property type="entry name" value="THYMDSNTHASE"/>
</dbReference>
<dbReference type="Gene3D" id="3.30.572.10">
    <property type="entry name" value="Thymidylate synthase/dCMP hydroxymethylase domain"/>
    <property type="match status" value="1"/>
</dbReference>
<dbReference type="PANTHER" id="PTHR11548">
    <property type="entry name" value="THYMIDYLATE SYNTHASE 1"/>
    <property type="match status" value="1"/>
</dbReference>
<evidence type="ECO:0000313" key="7">
    <source>
        <dbReference type="Proteomes" id="UP000179106"/>
    </source>
</evidence>
<comment type="similarity">
    <text evidence="4">Belongs to the thymidylate synthase family. Bacterial-type ThyA subfamily.</text>
</comment>
<evidence type="ECO:0000259" key="5">
    <source>
        <dbReference type="Pfam" id="PF00303"/>
    </source>
</evidence>
<feature type="active site" description="Nucleophile" evidence="4">
    <location>
        <position position="179"/>
    </location>
</feature>
<comment type="subunit">
    <text evidence="4">Homodimer.</text>
</comment>
<proteinExistence type="inferred from homology"/>
<comment type="caution">
    <text evidence="6">The sequence shown here is derived from an EMBL/GenBank/DDBJ whole genome shotgun (WGS) entry which is preliminary data.</text>
</comment>
<dbReference type="InterPro" id="IPR023451">
    <property type="entry name" value="Thymidate_synth/dCMP_Mease_dom"/>
</dbReference>
<dbReference type="HAMAP" id="MF_00008">
    <property type="entry name" value="Thymidy_synth_bact"/>
    <property type="match status" value="1"/>
</dbReference>
<sequence length="298" mass="33591">MQQYLDLVRDIMVRGKVKHPPQGVDAISLAGACMHFDLDEGFPLITTRSLQGSWRAICGELLWFLSGSTDIRDLRAKFGVHLWDAWATPEICARFGRKPGDLGPLYGQQWTNFGATPSRFSENGSTLEYAKDGRNQIAIAVDLLKRTPDSRRIRVSSWNIKDVWKDSEGREENVFITPCHGTFQLFHAEGELSMILNQYSGDVPVGIPFNTAEYALLLMMIAQVVGMKAKELIHFIGDAHIYVNQISDMEEQLKREPRQLPRVSINPDAKDIFSFRLDDFTLDGYDPHPAIKGIPVAL</sequence>
<evidence type="ECO:0000256" key="3">
    <source>
        <dbReference type="ARBA" id="ARBA00022679"/>
    </source>
</evidence>
<dbReference type="NCBIfam" id="TIGR03284">
    <property type="entry name" value="thym_sym"/>
    <property type="match status" value="1"/>
</dbReference>
<evidence type="ECO:0000256" key="2">
    <source>
        <dbReference type="ARBA" id="ARBA00022603"/>
    </source>
</evidence>
<keyword evidence="2 4" id="KW-0489">Methyltransferase</keyword>
<evidence type="ECO:0000256" key="4">
    <source>
        <dbReference type="HAMAP-Rule" id="MF_00008"/>
    </source>
</evidence>
<evidence type="ECO:0000256" key="1">
    <source>
        <dbReference type="ARBA" id="ARBA00011947"/>
    </source>
</evidence>
<dbReference type="InterPro" id="IPR036926">
    <property type="entry name" value="Thymidate_synth/dCMP_Mease_sf"/>
</dbReference>
<dbReference type="GO" id="GO:0006231">
    <property type="term" value="P:dTMP biosynthetic process"/>
    <property type="evidence" value="ECO:0007669"/>
    <property type="project" value="UniProtKB-UniRule"/>
</dbReference>
<dbReference type="GO" id="GO:0032259">
    <property type="term" value="P:methylation"/>
    <property type="evidence" value="ECO:0007669"/>
    <property type="project" value="UniProtKB-KW"/>
</dbReference>
<protein>
    <recommendedName>
        <fullName evidence="1 4">Thymidylate synthase</fullName>
        <shortName evidence="4">TS</shortName>
        <shortName evidence="4">TSase</shortName>
        <ecNumber evidence="1 4">2.1.1.45</ecNumber>
    </recommendedName>
</protein>
<dbReference type="InterPro" id="IPR045097">
    <property type="entry name" value="Thymidate_synth/dCMP_Mease"/>
</dbReference>
<keyword evidence="4" id="KW-0545">Nucleotide biosynthesis</keyword>
<keyword evidence="3 4" id="KW-0808">Transferase</keyword>
<dbReference type="GO" id="GO:0004799">
    <property type="term" value="F:thymidylate synthase activity"/>
    <property type="evidence" value="ECO:0007669"/>
    <property type="project" value="UniProtKB-UniRule"/>
</dbReference>
<dbReference type="SUPFAM" id="SSF55831">
    <property type="entry name" value="Thymidylate synthase/dCMP hydroxymethylase"/>
    <property type="match status" value="1"/>
</dbReference>
<name>A0A1G2GRA2_9BACT</name>
<comment type="pathway">
    <text evidence="4">Pyrimidine metabolism; dTTP biosynthesis.</text>
</comment>
<keyword evidence="4" id="KW-0963">Cytoplasm</keyword>
<dbReference type="PANTHER" id="PTHR11548:SF1">
    <property type="entry name" value="THYMIDYLATE SYNTHASE 1"/>
    <property type="match status" value="1"/>
</dbReference>
<feature type="binding site" description="in other chain" evidence="4">
    <location>
        <position position="210"/>
    </location>
    <ligand>
        <name>dUMP</name>
        <dbReference type="ChEBI" id="CHEBI:246422"/>
        <note>ligand shared between dimeric partners</note>
    </ligand>
</feature>
<accession>A0A1G2GRA2</accession>
<feature type="domain" description="Thymidylate synthase/dCMP hydroxymethylase" evidence="5">
    <location>
        <begin position="2"/>
        <end position="293"/>
    </location>
</feature>